<evidence type="ECO:0000313" key="3">
    <source>
        <dbReference type="EMBL" id="PRQ05636.1"/>
    </source>
</evidence>
<evidence type="ECO:0000256" key="1">
    <source>
        <dbReference type="SAM" id="MobiDB-lite"/>
    </source>
</evidence>
<dbReference type="SUPFAM" id="SSF51261">
    <property type="entry name" value="Duplicated hybrid motif"/>
    <property type="match status" value="1"/>
</dbReference>
<evidence type="ECO:0000259" key="2">
    <source>
        <dbReference type="Pfam" id="PF01551"/>
    </source>
</evidence>
<dbReference type="AlphaFoldDB" id="A0A2S9YKT0"/>
<proteinExistence type="predicted"/>
<feature type="region of interest" description="Disordered" evidence="1">
    <location>
        <begin position="57"/>
        <end position="83"/>
    </location>
</feature>
<dbReference type="InterPro" id="IPR013783">
    <property type="entry name" value="Ig-like_fold"/>
</dbReference>
<dbReference type="Proteomes" id="UP000238823">
    <property type="component" value="Unassembled WGS sequence"/>
</dbReference>
<dbReference type="InterPro" id="IPR016047">
    <property type="entry name" value="M23ase_b-sheet_dom"/>
</dbReference>
<feature type="domain" description="M23ase beta-sheet core" evidence="2">
    <location>
        <begin position="130"/>
        <end position="223"/>
    </location>
</feature>
<protein>
    <submittedName>
        <fullName evidence="3">Peptidase family M23</fullName>
    </submittedName>
</protein>
<dbReference type="InterPro" id="IPR011055">
    <property type="entry name" value="Dup_hybrid_motif"/>
</dbReference>
<dbReference type="EMBL" id="PVNL01000092">
    <property type="protein sequence ID" value="PRQ05636.1"/>
    <property type="molecule type" value="Genomic_DNA"/>
</dbReference>
<dbReference type="CDD" id="cd12797">
    <property type="entry name" value="M23_peptidase"/>
    <property type="match status" value="1"/>
</dbReference>
<name>A0A2S9YKT0_9BACT</name>
<feature type="compositionally biased region" description="Acidic residues" evidence="1">
    <location>
        <begin position="61"/>
        <end position="83"/>
    </location>
</feature>
<dbReference type="Gene3D" id="2.70.70.10">
    <property type="entry name" value="Glucose Permease (Domain IIA)"/>
    <property type="match status" value="1"/>
</dbReference>
<reference evidence="3 4" key="1">
    <citation type="submission" date="2018-03" db="EMBL/GenBank/DDBJ databases">
        <title>Draft Genome Sequences of the Obligatory Marine Myxobacteria Enhygromyxa salina SWB007.</title>
        <authorList>
            <person name="Poehlein A."/>
            <person name="Moghaddam J.A."/>
            <person name="Harms H."/>
            <person name="Alanjari M."/>
            <person name="Koenig G.M."/>
            <person name="Daniel R."/>
            <person name="Schaeberle T.F."/>
        </authorList>
    </citation>
    <scope>NUCLEOTIDE SEQUENCE [LARGE SCALE GENOMIC DNA]</scope>
    <source>
        <strain evidence="3 4">SWB007</strain>
    </source>
</reference>
<sequence>MGAADEPHHMLSNSCAPKFPLMLSLRTSAYRSILSIGTCALLLSACDDADDAAIDSFGDASDLDDSDEEGDAPPDLGNDEDGVDLVLGNDDLSGSALVQPPLASLTQSELSQLLLGGNYTVTNPYAPNGVHAGIDFGGTGDGVTTVRSPVNGTVIANTTACGKVAIFDGTNTIILAHMSNLTAPAVGASVSIGASLGKASKVVGGGCTATGAHLHIEIRTGQNTSMAAPANNNTNTTRDPLTYGYSAFPAVSLLSPSANAAVNINPVSFSWSAIQGANTYRLQISQTNAFTSETCTNGCVYNTAASTSSRSVALNAGTYYWRVRAGNSGQGGLWSTVRSVTRL</sequence>
<gene>
    <name evidence="3" type="ORF">ENSA7_45260</name>
</gene>
<dbReference type="Gene3D" id="2.60.40.10">
    <property type="entry name" value="Immunoglobulins"/>
    <property type="match status" value="1"/>
</dbReference>
<evidence type="ECO:0000313" key="4">
    <source>
        <dbReference type="Proteomes" id="UP000238823"/>
    </source>
</evidence>
<accession>A0A2S9YKT0</accession>
<organism evidence="3 4">
    <name type="scientific">Enhygromyxa salina</name>
    <dbReference type="NCBI Taxonomy" id="215803"/>
    <lineage>
        <taxon>Bacteria</taxon>
        <taxon>Pseudomonadati</taxon>
        <taxon>Myxococcota</taxon>
        <taxon>Polyangia</taxon>
        <taxon>Nannocystales</taxon>
        <taxon>Nannocystaceae</taxon>
        <taxon>Enhygromyxa</taxon>
    </lineage>
</organism>
<comment type="caution">
    <text evidence="3">The sequence shown here is derived from an EMBL/GenBank/DDBJ whole genome shotgun (WGS) entry which is preliminary data.</text>
</comment>
<dbReference type="Pfam" id="PF01551">
    <property type="entry name" value="Peptidase_M23"/>
    <property type="match status" value="1"/>
</dbReference>